<name>A0AAD6AJ27_9TELE</name>
<proteinExistence type="predicted"/>
<comment type="caution">
    <text evidence="1">The sequence shown here is derived from an EMBL/GenBank/DDBJ whole genome shotgun (WGS) entry which is preliminary data.</text>
</comment>
<dbReference type="EMBL" id="JAPTMU010000020">
    <property type="protein sequence ID" value="KAJ4926013.1"/>
    <property type="molecule type" value="Genomic_DNA"/>
</dbReference>
<evidence type="ECO:0000313" key="1">
    <source>
        <dbReference type="EMBL" id="KAJ4926013.1"/>
    </source>
</evidence>
<accession>A0AAD6AJ27</accession>
<gene>
    <name evidence="1" type="ORF">JOQ06_008198</name>
</gene>
<sequence>MLLQCGFFTILTYSLCTLIINGKQLITYTQTLPSAAFLLHNAELQEVFFAVSAHVYRAGSRVDGVKE</sequence>
<evidence type="ECO:0000313" key="2">
    <source>
        <dbReference type="Proteomes" id="UP001219934"/>
    </source>
</evidence>
<reference evidence="1" key="1">
    <citation type="submission" date="2022-11" db="EMBL/GenBank/DDBJ databases">
        <title>Chromosome-level genome of Pogonophryne albipinna.</title>
        <authorList>
            <person name="Jo E."/>
        </authorList>
    </citation>
    <scope>NUCLEOTIDE SEQUENCE</scope>
    <source>
        <strain evidence="1">SGF0006</strain>
        <tissue evidence="1">Muscle</tissue>
    </source>
</reference>
<dbReference type="AlphaFoldDB" id="A0AAD6AJ27"/>
<dbReference type="Proteomes" id="UP001219934">
    <property type="component" value="Unassembled WGS sequence"/>
</dbReference>
<organism evidence="1 2">
    <name type="scientific">Pogonophryne albipinna</name>
    <dbReference type="NCBI Taxonomy" id="1090488"/>
    <lineage>
        <taxon>Eukaryota</taxon>
        <taxon>Metazoa</taxon>
        <taxon>Chordata</taxon>
        <taxon>Craniata</taxon>
        <taxon>Vertebrata</taxon>
        <taxon>Euteleostomi</taxon>
        <taxon>Actinopterygii</taxon>
        <taxon>Neopterygii</taxon>
        <taxon>Teleostei</taxon>
        <taxon>Neoteleostei</taxon>
        <taxon>Acanthomorphata</taxon>
        <taxon>Eupercaria</taxon>
        <taxon>Perciformes</taxon>
        <taxon>Notothenioidei</taxon>
        <taxon>Pogonophryne</taxon>
    </lineage>
</organism>
<keyword evidence="2" id="KW-1185">Reference proteome</keyword>
<protein>
    <submittedName>
        <fullName evidence="1">Uncharacterized protein</fullName>
    </submittedName>
</protein>